<feature type="domain" description="NADP-dependent oxidoreductase" evidence="4">
    <location>
        <begin position="389"/>
        <end position="618"/>
    </location>
</feature>
<dbReference type="Gene3D" id="3.20.20.100">
    <property type="entry name" value="NADP-dependent oxidoreductase domain"/>
    <property type="match status" value="2"/>
</dbReference>
<keyword evidence="6" id="KW-1185">Reference proteome</keyword>
<dbReference type="STRING" id="77586.A0A0D9XHB0"/>
<name>A0A0D9XHB0_9ORYZ</name>
<evidence type="ECO:0000313" key="6">
    <source>
        <dbReference type="Proteomes" id="UP000032180"/>
    </source>
</evidence>
<evidence type="ECO:0000256" key="1">
    <source>
        <dbReference type="ARBA" id="ARBA00007905"/>
    </source>
</evidence>
<dbReference type="InterPro" id="IPR023210">
    <property type="entry name" value="NADP_OxRdtase_dom"/>
</dbReference>
<dbReference type="InterPro" id="IPR044497">
    <property type="entry name" value="AKR4A/B"/>
</dbReference>
<reference evidence="5 6" key="1">
    <citation type="submission" date="2012-08" db="EMBL/GenBank/DDBJ databases">
        <title>Oryza genome evolution.</title>
        <authorList>
            <person name="Wing R.A."/>
        </authorList>
    </citation>
    <scope>NUCLEOTIDE SEQUENCE</scope>
</reference>
<dbReference type="FunFam" id="3.20.20.100:FF:000014">
    <property type="entry name" value="NAD(P)-linked oxidoreductase superfamily protein"/>
    <property type="match status" value="2"/>
</dbReference>
<dbReference type="InterPro" id="IPR036812">
    <property type="entry name" value="NAD(P)_OxRdtase_dom_sf"/>
</dbReference>
<dbReference type="AlphaFoldDB" id="A0A0D9XHB0"/>
<dbReference type="Proteomes" id="UP000032180">
    <property type="component" value="Chromosome 10"/>
</dbReference>
<comment type="similarity">
    <text evidence="1">Belongs to the aldo/keto reductase family.</text>
</comment>
<accession>A0A0D9XHB0</accession>
<dbReference type="InterPro" id="IPR018170">
    <property type="entry name" value="Aldo/ket_reductase_CS"/>
</dbReference>
<dbReference type="GO" id="GO:0033707">
    <property type="term" value="F:3''-deamino-3''-oxonicotianamine reductase activity"/>
    <property type="evidence" value="ECO:0007669"/>
    <property type="project" value="UniProtKB-ARBA"/>
</dbReference>
<dbReference type="PANTHER" id="PTHR11732">
    <property type="entry name" value="ALDO/KETO REDUCTASE"/>
    <property type="match status" value="1"/>
</dbReference>
<feature type="domain" description="NADP-dependent oxidoreductase" evidence="4">
    <location>
        <begin position="20"/>
        <end position="294"/>
    </location>
</feature>
<protein>
    <recommendedName>
        <fullName evidence="4">NADP-dependent oxidoreductase domain-containing protein</fullName>
    </recommendedName>
</protein>
<organism evidence="5 6">
    <name type="scientific">Leersia perrieri</name>
    <dbReference type="NCBI Taxonomy" id="77586"/>
    <lineage>
        <taxon>Eukaryota</taxon>
        <taxon>Viridiplantae</taxon>
        <taxon>Streptophyta</taxon>
        <taxon>Embryophyta</taxon>
        <taxon>Tracheophyta</taxon>
        <taxon>Spermatophyta</taxon>
        <taxon>Magnoliopsida</taxon>
        <taxon>Liliopsida</taxon>
        <taxon>Poales</taxon>
        <taxon>Poaceae</taxon>
        <taxon>BOP clade</taxon>
        <taxon>Oryzoideae</taxon>
        <taxon>Oryzeae</taxon>
        <taxon>Oryzinae</taxon>
        <taxon>Leersia</taxon>
    </lineage>
</organism>
<keyword evidence="3" id="KW-0560">Oxidoreductase</keyword>
<reference evidence="5" key="3">
    <citation type="submission" date="2015-04" db="UniProtKB">
        <authorList>
            <consortium name="EnsemblPlants"/>
        </authorList>
    </citation>
    <scope>IDENTIFICATION</scope>
</reference>
<evidence type="ECO:0000313" key="5">
    <source>
        <dbReference type="EnsemblPlants" id="LPERR10G00450.1"/>
    </source>
</evidence>
<evidence type="ECO:0000256" key="2">
    <source>
        <dbReference type="ARBA" id="ARBA00022857"/>
    </source>
</evidence>
<dbReference type="GO" id="GO:1990641">
    <property type="term" value="P:response to iron ion starvation"/>
    <property type="evidence" value="ECO:0007669"/>
    <property type="project" value="UniProtKB-ARBA"/>
</dbReference>
<evidence type="ECO:0000256" key="3">
    <source>
        <dbReference type="ARBA" id="ARBA00023002"/>
    </source>
</evidence>
<evidence type="ECO:0000259" key="4">
    <source>
        <dbReference type="Pfam" id="PF00248"/>
    </source>
</evidence>
<dbReference type="Gramene" id="LPERR10G00450.1">
    <property type="protein sequence ID" value="LPERR10G00450.1"/>
    <property type="gene ID" value="LPERR10G00450"/>
</dbReference>
<dbReference type="SUPFAM" id="SSF51430">
    <property type="entry name" value="NAD(P)-linked oxidoreductase"/>
    <property type="match status" value="2"/>
</dbReference>
<dbReference type="PROSITE" id="PS00063">
    <property type="entry name" value="ALDOKETO_REDUCTASE_3"/>
    <property type="match status" value="2"/>
</dbReference>
<dbReference type="PROSITE" id="PS00798">
    <property type="entry name" value="ALDOKETO_REDUCTASE_1"/>
    <property type="match status" value="1"/>
</dbReference>
<sequence length="650" mass="72080">MAGSITDKMPASSLLPTMPRIGMGTAAFPFTSSEETAAAMLHAIELGYRHFDTARVYATESCVGEAVAEAVRRGLIASRADVFVTSKLWCSDAHGDRVVAAARETLANLGMDYVDLFVVHWPAASVSPGKYEFPLPKEEISPSFDMEGVWRGMEECHRLGLARHIGVSNFSAEKLQKLLSLAVVWPAVNQVEVNPMWQQRKLREVCRREGVQLCGYSPLGAKGTPWGTASVMDSGVLQEIAEAKGKTLAQICLRWLYELGDVLLVKTYNENRMKENLDIFDWELTDEEKEKISQLPQQRGLTGLQFVSDNGPYKCVEDLWDAIFLFLNMAASGEAQGVTTEMPEVALSSGKPMPVIGLGTASYPIGSTEPSTVKKAILRRLPPHGHGEAVAEAVNAGLVASRDELYITSKLWISDAHPGHVLPAIKWTLQNLQMEYIDLYLIHCPVSMRVPENPQSALFTKEDLLMMDMEGVWKEMEECQKLGLTKAIGVSNFTCKKLDTLLSFATIPPAANQVELHPYCRQNKLRDFCREKGIQLCAYSPLGARGTAWANNAVMDSPLLKQIALDRGKTVAQVCLRWVYEQGDCIIVKSFNESRLQENIGIFDWELTDADRDSISTIKESRGCLDTFVHESGPYKTIDEFWDGEITGDK</sequence>
<proteinExistence type="inferred from homology"/>
<reference evidence="6" key="2">
    <citation type="submission" date="2013-12" db="EMBL/GenBank/DDBJ databases">
        <authorList>
            <person name="Yu Y."/>
            <person name="Lee S."/>
            <person name="de Baynast K."/>
            <person name="Wissotski M."/>
            <person name="Liu L."/>
            <person name="Talag J."/>
            <person name="Goicoechea J."/>
            <person name="Angelova A."/>
            <person name="Jetty R."/>
            <person name="Kudrna D."/>
            <person name="Golser W."/>
            <person name="Rivera L."/>
            <person name="Zhang J."/>
            <person name="Wing R."/>
        </authorList>
    </citation>
    <scope>NUCLEOTIDE SEQUENCE</scope>
</reference>
<dbReference type="Pfam" id="PF00248">
    <property type="entry name" value="Aldo_ket_red"/>
    <property type="match status" value="2"/>
</dbReference>
<keyword evidence="2" id="KW-0521">NADP</keyword>
<dbReference type="GO" id="GO:0019290">
    <property type="term" value="P:siderophore biosynthetic process"/>
    <property type="evidence" value="ECO:0007669"/>
    <property type="project" value="UniProtKB-ARBA"/>
</dbReference>
<dbReference type="PROSITE" id="PS00062">
    <property type="entry name" value="ALDOKETO_REDUCTASE_2"/>
    <property type="match status" value="2"/>
</dbReference>
<dbReference type="eggNOG" id="KOG1577">
    <property type="taxonomic scope" value="Eukaryota"/>
</dbReference>
<dbReference type="EnsemblPlants" id="LPERR10G00450.1">
    <property type="protein sequence ID" value="LPERR10G00450.1"/>
    <property type="gene ID" value="LPERR10G00450"/>
</dbReference>
<dbReference type="InterPro" id="IPR020471">
    <property type="entry name" value="AKR"/>
</dbReference>
<dbReference type="PRINTS" id="PR00069">
    <property type="entry name" value="ALDKETRDTASE"/>
</dbReference>
<dbReference type="HOGENOM" id="CLU_028144_0_0_1"/>
<dbReference type="CDD" id="cd19124">
    <property type="entry name" value="AKR_AKR4A_4B"/>
    <property type="match status" value="1"/>
</dbReference>